<evidence type="ECO:0000313" key="1">
    <source>
        <dbReference type="EMBL" id="GAA4429232.1"/>
    </source>
</evidence>
<proteinExistence type="predicted"/>
<dbReference type="Gene3D" id="3.40.50.300">
    <property type="entry name" value="P-loop containing nucleotide triphosphate hydrolases"/>
    <property type="match status" value="1"/>
</dbReference>
<protein>
    <submittedName>
        <fullName evidence="1">Adenylate kinase</fullName>
    </submittedName>
</protein>
<organism evidence="1 2">
    <name type="scientific">Georgenia halophila</name>
    <dbReference type="NCBI Taxonomy" id="620889"/>
    <lineage>
        <taxon>Bacteria</taxon>
        <taxon>Bacillati</taxon>
        <taxon>Actinomycetota</taxon>
        <taxon>Actinomycetes</taxon>
        <taxon>Micrococcales</taxon>
        <taxon>Bogoriellaceae</taxon>
        <taxon>Georgenia</taxon>
    </lineage>
</organism>
<reference evidence="2" key="1">
    <citation type="journal article" date="2019" name="Int. J. Syst. Evol. Microbiol.">
        <title>The Global Catalogue of Microorganisms (GCM) 10K type strain sequencing project: providing services to taxonomists for standard genome sequencing and annotation.</title>
        <authorList>
            <consortium name="The Broad Institute Genomics Platform"/>
            <consortium name="The Broad Institute Genome Sequencing Center for Infectious Disease"/>
            <person name="Wu L."/>
            <person name="Ma J."/>
        </authorList>
    </citation>
    <scope>NUCLEOTIDE SEQUENCE [LARGE SCALE GENOMIC DNA]</scope>
    <source>
        <strain evidence="2">JCM 17810</strain>
    </source>
</reference>
<keyword evidence="1" id="KW-0808">Transferase</keyword>
<dbReference type="EMBL" id="BAABGN010000012">
    <property type="protein sequence ID" value="GAA4429232.1"/>
    <property type="molecule type" value="Genomic_DNA"/>
</dbReference>
<dbReference type="PANTHER" id="PTHR37816:SF1">
    <property type="entry name" value="TOXIN"/>
    <property type="match status" value="1"/>
</dbReference>
<keyword evidence="1" id="KW-0418">Kinase</keyword>
<dbReference type="Proteomes" id="UP001500622">
    <property type="component" value="Unassembled WGS sequence"/>
</dbReference>
<dbReference type="SUPFAM" id="SSF52540">
    <property type="entry name" value="P-loop containing nucleoside triphosphate hydrolases"/>
    <property type="match status" value="1"/>
</dbReference>
<sequence>MRTLGPTDPVRPDVTRILVAGTAGAGKTTLAGHIGETLQIPHTELDNLYWGPGWTTRESFLPDVEELVASEAWVTEWQYRAVRPLTGARAQLMVWLDLPVRVRMHRVTRRTLIRRLKREAVWDSKNVEPPLRTVLSKEDHILRWAWDRRHSLDDLPERLAAELPHLDLVRLSSPADVRTWLRTLASSR</sequence>
<comment type="caution">
    <text evidence="1">The sequence shown here is derived from an EMBL/GenBank/DDBJ whole genome shotgun (WGS) entry which is preliminary data.</text>
</comment>
<dbReference type="InterPro" id="IPR052922">
    <property type="entry name" value="Cytidylate_Kinase-2"/>
</dbReference>
<dbReference type="InterPro" id="IPR027417">
    <property type="entry name" value="P-loop_NTPase"/>
</dbReference>
<accession>A0ABP8LJB3</accession>
<dbReference type="PANTHER" id="PTHR37816">
    <property type="entry name" value="YALI0E33011P"/>
    <property type="match status" value="1"/>
</dbReference>
<gene>
    <name evidence="1" type="ORF">GCM10023169_31290</name>
</gene>
<keyword evidence="2" id="KW-1185">Reference proteome</keyword>
<evidence type="ECO:0000313" key="2">
    <source>
        <dbReference type="Proteomes" id="UP001500622"/>
    </source>
</evidence>
<dbReference type="RefSeq" id="WP_345217197.1">
    <property type="nucleotide sequence ID" value="NZ_BAABGN010000012.1"/>
</dbReference>
<dbReference type="GO" id="GO:0016301">
    <property type="term" value="F:kinase activity"/>
    <property type="evidence" value="ECO:0007669"/>
    <property type="project" value="UniProtKB-KW"/>
</dbReference>
<name>A0ABP8LJB3_9MICO</name>